<keyword evidence="4" id="KW-0862">Zinc</keyword>
<feature type="region of interest" description="Disordered" evidence="7">
    <location>
        <begin position="143"/>
        <end position="273"/>
    </location>
</feature>
<accession>A0AAI9X9A6</accession>
<comment type="caution">
    <text evidence="10">The sequence shown here is derived from an EMBL/GenBank/DDBJ whole genome shotgun (WGS) entry which is preliminary data.</text>
</comment>
<evidence type="ECO:0000256" key="7">
    <source>
        <dbReference type="SAM" id="MobiDB-lite"/>
    </source>
</evidence>
<gene>
    <name evidence="10" type="ORF">VN97_g5335</name>
</gene>
<dbReference type="PROSITE" id="PS50157">
    <property type="entry name" value="ZINC_FINGER_C2H2_2"/>
    <property type="match status" value="1"/>
</dbReference>
<proteinExistence type="predicted"/>
<dbReference type="SUPFAM" id="SSF57667">
    <property type="entry name" value="beta-beta-alpha zinc fingers"/>
    <property type="match status" value="1"/>
</dbReference>
<dbReference type="FunFam" id="3.30.160.60:FF:000354">
    <property type="entry name" value="C2H2 finger domain-containing protein"/>
    <property type="match status" value="1"/>
</dbReference>
<dbReference type="InterPro" id="IPR003656">
    <property type="entry name" value="Znf_BED"/>
</dbReference>
<dbReference type="SMART" id="SM00355">
    <property type="entry name" value="ZnF_C2H2"/>
    <property type="match status" value="2"/>
</dbReference>
<dbReference type="GO" id="GO:0003677">
    <property type="term" value="F:DNA binding"/>
    <property type="evidence" value="ECO:0007669"/>
    <property type="project" value="InterPro"/>
</dbReference>
<dbReference type="CDD" id="cd20908">
    <property type="entry name" value="SUF4-like"/>
    <property type="match status" value="1"/>
</dbReference>
<feature type="domain" description="C2H2-type" evidence="8">
    <location>
        <begin position="78"/>
        <end position="106"/>
    </location>
</feature>
<keyword evidence="11" id="KW-1185">Reference proteome</keyword>
<feature type="compositionally biased region" description="Polar residues" evidence="7">
    <location>
        <begin position="246"/>
        <end position="259"/>
    </location>
</feature>
<name>A0AAI9X9A6_PENTH</name>
<keyword evidence="5" id="KW-0539">Nucleus</keyword>
<evidence type="ECO:0000256" key="1">
    <source>
        <dbReference type="ARBA" id="ARBA00004123"/>
    </source>
</evidence>
<dbReference type="InterPro" id="IPR013087">
    <property type="entry name" value="Znf_C2H2_type"/>
</dbReference>
<dbReference type="PANTHER" id="PTHR23215:SF0">
    <property type="entry name" value="BUB3-INTERACTING AND GLEBS MOTIF-CONTAINING PROTEIN ZNF207"/>
    <property type="match status" value="1"/>
</dbReference>
<dbReference type="AlphaFoldDB" id="A0AAI9X9A6"/>
<feature type="compositionally biased region" description="Polar residues" evidence="7">
    <location>
        <begin position="154"/>
        <end position="166"/>
    </location>
</feature>
<feature type="domain" description="BED-type" evidence="9">
    <location>
        <begin position="49"/>
        <end position="108"/>
    </location>
</feature>
<evidence type="ECO:0000256" key="6">
    <source>
        <dbReference type="PROSITE-ProRule" id="PRU00042"/>
    </source>
</evidence>
<evidence type="ECO:0000313" key="10">
    <source>
        <dbReference type="EMBL" id="KAJ9487963.1"/>
    </source>
</evidence>
<reference evidence="10" key="2">
    <citation type="journal article" date="2016" name="Fungal Biol.">
        <title>Ochratoxin A production by Penicillium thymicola.</title>
        <authorList>
            <person name="Nguyen H.D.T."/>
            <person name="McMullin D.R."/>
            <person name="Ponomareva E."/>
            <person name="Riley R."/>
            <person name="Pomraning K.R."/>
            <person name="Baker S.E."/>
            <person name="Seifert K.A."/>
        </authorList>
    </citation>
    <scope>NUCLEOTIDE SEQUENCE</scope>
    <source>
        <strain evidence="10">DAOM 180753</strain>
    </source>
</reference>
<sequence length="455" mass="48724">MASFFDLRHTPEQISLSFTTPRTFTVSKLLFVSINATMGKKRRGPSLEELLDRPWCYYCERDFDDLKILISHQKAKHFKCDNCNRRLNTAGGLSVHLSQVHKEQLTQVHNALPNRMGVDIEIFGMEGIPADVLKAHQQRVASQFQQAELDRQHATGNPPTGVSSGGQPAKKPKLEPVSDLKKRLAEHKARRAEALAGGSSGDVTPSSAVPSTSTPGGYAPSPQVAATPQYSYPQPYGGPPAGVTPHFSQTGSPVYSSYSPVGGQQVPGASPYTPSGYPSPFPVGLPAQPQVSYGAPPFLQQQPPPSDNRFTGLPAASNLPQRPAFAVPSVNAHEMQQMHMGHVPSPAPATSGYSNASNAQPTENVSTAVDGQLSGAANDIASKTEGINKPKKEKTKPAVRLVYNDDTLSPEEKMAQLPRYAYVPDKSTQTVLGELPGNAIVGVIQDSDTVIDPAH</sequence>
<evidence type="ECO:0000256" key="3">
    <source>
        <dbReference type="ARBA" id="ARBA00022771"/>
    </source>
</evidence>
<protein>
    <submittedName>
        <fullName evidence="10">Uncharacterized protein</fullName>
    </submittedName>
</protein>
<dbReference type="PANTHER" id="PTHR23215">
    <property type="entry name" value="ZINC FINGER PROTEIN 207"/>
    <property type="match status" value="1"/>
</dbReference>
<comment type="subcellular location">
    <subcellularLocation>
        <location evidence="1">Nucleus</location>
    </subcellularLocation>
</comment>
<dbReference type="Proteomes" id="UP001227192">
    <property type="component" value="Unassembled WGS sequence"/>
</dbReference>
<dbReference type="InterPro" id="IPR036236">
    <property type="entry name" value="Znf_C2H2_sf"/>
</dbReference>
<organism evidence="10 11">
    <name type="scientific">Penicillium thymicola</name>
    <dbReference type="NCBI Taxonomy" id="293382"/>
    <lineage>
        <taxon>Eukaryota</taxon>
        <taxon>Fungi</taxon>
        <taxon>Dikarya</taxon>
        <taxon>Ascomycota</taxon>
        <taxon>Pezizomycotina</taxon>
        <taxon>Eurotiomycetes</taxon>
        <taxon>Eurotiomycetidae</taxon>
        <taxon>Eurotiales</taxon>
        <taxon>Aspergillaceae</taxon>
        <taxon>Penicillium</taxon>
    </lineage>
</organism>
<dbReference type="GO" id="GO:0005634">
    <property type="term" value="C:nucleus"/>
    <property type="evidence" value="ECO:0007669"/>
    <property type="project" value="UniProtKB-SubCell"/>
</dbReference>
<evidence type="ECO:0000256" key="5">
    <source>
        <dbReference type="ARBA" id="ARBA00023242"/>
    </source>
</evidence>
<evidence type="ECO:0000259" key="9">
    <source>
        <dbReference type="PROSITE" id="PS50808"/>
    </source>
</evidence>
<dbReference type="Gene3D" id="3.30.160.60">
    <property type="entry name" value="Classic Zinc Finger"/>
    <property type="match status" value="1"/>
</dbReference>
<keyword evidence="2" id="KW-0479">Metal-binding</keyword>
<evidence type="ECO:0000256" key="2">
    <source>
        <dbReference type="ARBA" id="ARBA00022723"/>
    </source>
</evidence>
<keyword evidence="3 6" id="KW-0863">Zinc-finger</keyword>
<feature type="compositionally biased region" description="Basic and acidic residues" evidence="7">
    <location>
        <begin position="172"/>
        <end position="193"/>
    </location>
</feature>
<dbReference type="EMBL" id="LACB01000136">
    <property type="protein sequence ID" value="KAJ9487963.1"/>
    <property type="molecule type" value="Genomic_DNA"/>
</dbReference>
<evidence type="ECO:0000256" key="4">
    <source>
        <dbReference type="ARBA" id="ARBA00022833"/>
    </source>
</evidence>
<evidence type="ECO:0000313" key="11">
    <source>
        <dbReference type="Proteomes" id="UP001227192"/>
    </source>
</evidence>
<dbReference type="PROSITE" id="PS50808">
    <property type="entry name" value="ZF_BED"/>
    <property type="match status" value="1"/>
</dbReference>
<feature type="compositionally biased region" description="Low complexity" evidence="7">
    <location>
        <begin position="203"/>
        <end position="215"/>
    </location>
</feature>
<dbReference type="PROSITE" id="PS00028">
    <property type="entry name" value="ZINC_FINGER_C2H2_1"/>
    <property type="match status" value="1"/>
</dbReference>
<evidence type="ECO:0000259" key="8">
    <source>
        <dbReference type="PROSITE" id="PS50157"/>
    </source>
</evidence>
<reference evidence="10" key="1">
    <citation type="submission" date="2015-06" db="EMBL/GenBank/DDBJ databases">
        <authorList>
            <person name="Nguyen H."/>
        </authorList>
    </citation>
    <scope>NUCLEOTIDE SEQUENCE</scope>
    <source>
        <strain evidence="10">DAOM 180753</strain>
    </source>
</reference>
<dbReference type="GO" id="GO:0008270">
    <property type="term" value="F:zinc ion binding"/>
    <property type="evidence" value="ECO:0007669"/>
    <property type="project" value="UniProtKB-KW"/>
</dbReference>